<evidence type="ECO:0000313" key="2">
    <source>
        <dbReference type="Proteomes" id="UP000179860"/>
    </source>
</evidence>
<reference evidence="1" key="2">
    <citation type="submission" date="2021-06" db="EMBL/GenBank/DDBJ databases">
        <authorList>
            <person name="Rogers T.H."/>
            <person name="Ramsay J.P."/>
            <person name="Wang P."/>
            <person name="Terpolilli J."/>
        </authorList>
    </citation>
    <scope>NUCLEOTIDE SEQUENCE</scope>
    <source>
        <strain evidence="1">WSM5005</strain>
        <plasmid evidence="1">pl3WSM5005</plasmid>
    </source>
</reference>
<keyword evidence="1" id="KW-0238">DNA-binding</keyword>
<reference evidence="1" key="1">
    <citation type="submission" date="2016-09" db="EMBL/GenBank/DDBJ databases">
        <title>The Complete Genome of Burkholderia sprentiae wsm5005.</title>
        <authorList>
            <person name="De Meyer S."/>
            <person name="Wang P."/>
            <person name="Terpolilli J."/>
        </authorList>
    </citation>
    <scope>NUCLEOTIDE SEQUENCE</scope>
    <source>
        <strain evidence="1">WSM5005</strain>
        <plasmid evidence="1">pl3WSM5005</plasmid>
    </source>
</reference>
<proteinExistence type="predicted"/>
<accession>A0ACA8AXA1</accession>
<geneLocation type="plasmid" evidence="1 2">
    <name>pl3WSM5005</name>
</geneLocation>
<organism evidence="1 2">
    <name type="scientific">Paraburkholderia sprentiae WSM5005</name>
    <dbReference type="NCBI Taxonomy" id="754502"/>
    <lineage>
        <taxon>Bacteria</taxon>
        <taxon>Pseudomonadati</taxon>
        <taxon>Pseudomonadota</taxon>
        <taxon>Betaproteobacteria</taxon>
        <taxon>Burkholderiales</taxon>
        <taxon>Burkholderiaceae</taxon>
        <taxon>Paraburkholderia</taxon>
    </lineage>
</organism>
<protein>
    <submittedName>
        <fullName evidence="1">DNA-binding protein</fullName>
    </submittedName>
</protein>
<keyword evidence="2" id="KW-1185">Reference proteome</keyword>
<dbReference type="Proteomes" id="UP000179860">
    <property type="component" value="Plasmid pl3WSM5005"/>
</dbReference>
<gene>
    <name evidence="1" type="ORF">BJG93_34715</name>
</gene>
<dbReference type="EMBL" id="CP017564">
    <property type="protein sequence ID" value="APA90267.1"/>
    <property type="molecule type" value="Genomic_DNA"/>
</dbReference>
<name>A0ACA8AXA1_9BURK</name>
<keyword evidence="1" id="KW-0614">Plasmid</keyword>
<sequence length="274" mass="29621">MAREPSITQEQVSRAAEAIRDSGSKPTARAIRERLGAGSMATVLKFYQAWAEAQVRPSDPPVVLPPPLQKGLLDFVAAEVARSKSELNGELDAANQANEDLIRENERQALVVDNLTSALETAHADKATLAGQLREVEAERDVARQEATAERQAAEAARTELAKALLRLESMPRLEKELDELRQELQQERDARFASEQTAAVAGAKLEGALQAKAAADTAQSRAVDEMTAAREELKAAHALNAQLQADLLAAVRPASAKPMTRKPLKPQTAQKKA</sequence>
<evidence type="ECO:0000313" key="1">
    <source>
        <dbReference type="EMBL" id="APA90267.1"/>
    </source>
</evidence>